<evidence type="ECO:0000313" key="11">
    <source>
        <dbReference type="Proteomes" id="UP000760860"/>
    </source>
</evidence>
<dbReference type="GO" id="GO:0005829">
    <property type="term" value="C:cytosol"/>
    <property type="evidence" value="ECO:0007669"/>
    <property type="project" value="TreeGrafter"/>
</dbReference>
<name>A0A8T1GUX8_9STRA</name>
<dbReference type="Gene3D" id="1.10.520.10">
    <property type="match status" value="1"/>
</dbReference>
<accession>A0A8T1GUX8</accession>
<keyword evidence="6" id="KW-0408">Iron</keyword>
<keyword evidence="4" id="KW-0479">Metal-binding</keyword>
<protein>
    <recommendedName>
        <fullName evidence="9">Plant heme peroxidase family profile domain-containing protein</fullName>
    </recommendedName>
</protein>
<dbReference type="InterPro" id="IPR000763">
    <property type="entry name" value="Catalase_peroxidase"/>
</dbReference>
<comment type="caution">
    <text evidence="10">The sequence shown here is derived from an EMBL/GenBank/DDBJ whole genome shotgun (WGS) entry which is preliminary data.</text>
</comment>
<evidence type="ECO:0000256" key="4">
    <source>
        <dbReference type="ARBA" id="ARBA00022723"/>
    </source>
</evidence>
<dbReference type="SUPFAM" id="SSF48113">
    <property type="entry name" value="Heme-dependent peroxidases"/>
    <property type="match status" value="1"/>
</dbReference>
<sequence length="225" mass="24272">VDRQISSELYDAHSCGVIDYELVKEDLLHLMTDSQDFWPADFGHYGGLFIRLAWHCNGSYRRADGRGGCDGGRIRFNPERSWADNTNLDKALDLLEPIKLKYGDALSWGDLIVLSGNVAIESMGGPVLGFCGGRRDDADGTSSLQLGPTPEQESVAPCAVDGQCKEPLGPTTMGLIYVNPEGPMGNPDPVGSVVDVRDTFERMGMNDRETVALIGGGHAFGKTHG</sequence>
<reference evidence="10" key="1">
    <citation type="submission" date="2018-05" db="EMBL/GenBank/DDBJ databases">
        <title>Effector identification in a new, highly contiguous assembly of the strawberry crown rot pathogen Phytophthora cactorum.</title>
        <authorList>
            <person name="Armitage A.D."/>
            <person name="Nellist C.F."/>
            <person name="Bates H."/>
            <person name="Vickerstaff R.J."/>
            <person name="Harrison R.J."/>
        </authorList>
    </citation>
    <scope>NUCLEOTIDE SEQUENCE</scope>
    <source>
        <strain evidence="10">P421</strain>
    </source>
</reference>
<keyword evidence="7" id="KW-0376">Hydrogen peroxide</keyword>
<dbReference type="GO" id="GO:0004096">
    <property type="term" value="F:catalase activity"/>
    <property type="evidence" value="ECO:0007669"/>
    <property type="project" value="InterPro"/>
</dbReference>
<dbReference type="PROSITE" id="PS00435">
    <property type="entry name" value="PEROXIDASE_1"/>
    <property type="match status" value="1"/>
</dbReference>
<evidence type="ECO:0000256" key="1">
    <source>
        <dbReference type="ARBA" id="ARBA00001970"/>
    </source>
</evidence>
<evidence type="ECO:0000256" key="6">
    <source>
        <dbReference type="ARBA" id="ARBA00023004"/>
    </source>
</evidence>
<feature type="domain" description="Plant heme peroxidase family profile" evidence="9">
    <location>
        <begin position="68"/>
        <end position="225"/>
    </location>
</feature>
<evidence type="ECO:0000259" key="9">
    <source>
        <dbReference type="PROSITE" id="PS50873"/>
    </source>
</evidence>
<dbReference type="Pfam" id="PF00141">
    <property type="entry name" value="peroxidase"/>
    <property type="match status" value="1"/>
</dbReference>
<dbReference type="EMBL" id="RCMV01004963">
    <property type="protein sequence ID" value="KAG3191271.1"/>
    <property type="molecule type" value="Genomic_DNA"/>
</dbReference>
<dbReference type="InterPro" id="IPR019793">
    <property type="entry name" value="Peroxidases_heam-ligand_BS"/>
</dbReference>
<proteinExistence type="predicted"/>
<dbReference type="PANTHER" id="PTHR30555:SF0">
    <property type="entry name" value="CATALASE-PEROXIDASE"/>
    <property type="match status" value="1"/>
</dbReference>
<dbReference type="PANTHER" id="PTHR30555">
    <property type="entry name" value="HYDROPEROXIDASE I, BIFUNCTIONAL CATALASE-PEROXIDASE"/>
    <property type="match status" value="1"/>
</dbReference>
<keyword evidence="5" id="KW-0560">Oxidoreductase</keyword>
<dbReference type="Proteomes" id="UP000760860">
    <property type="component" value="Unassembled WGS sequence"/>
</dbReference>
<keyword evidence="2" id="KW-0575">Peroxidase</keyword>
<evidence type="ECO:0000256" key="7">
    <source>
        <dbReference type="ARBA" id="ARBA00023324"/>
    </source>
</evidence>
<keyword evidence="3" id="KW-0349">Heme</keyword>
<gene>
    <name evidence="10" type="ORF">PC129_g25095</name>
</gene>
<dbReference type="FunFam" id="1.10.520.10:FF:000014">
    <property type="entry name" value="Catalase/peroxidase HPI"/>
    <property type="match status" value="1"/>
</dbReference>
<evidence type="ECO:0000256" key="8">
    <source>
        <dbReference type="ARBA" id="ARBA00049145"/>
    </source>
</evidence>
<comment type="cofactor">
    <cofactor evidence="1">
        <name>heme b</name>
        <dbReference type="ChEBI" id="CHEBI:60344"/>
    </cofactor>
</comment>
<dbReference type="InterPro" id="IPR002016">
    <property type="entry name" value="Haem_peroxidase"/>
</dbReference>
<dbReference type="Gene3D" id="1.10.420.10">
    <property type="entry name" value="Peroxidase, domain 2"/>
    <property type="match status" value="1"/>
</dbReference>
<dbReference type="AlphaFoldDB" id="A0A8T1GUX8"/>
<comment type="catalytic activity">
    <reaction evidence="8">
        <text>2 H2O2 = O2 + 2 H2O</text>
        <dbReference type="Rhea" id="RHEA:20309"/>
        <dbReference type="ChEBI" id="CHEBI:15377"/>
        <dbReference type="ChEBI" id="CHEBI:15379"/>
        <dbReference type="ChEBI" id="CHEBI:16240"/>
        <dbReference type="EC" id="1.11.1.21"/>
    </reaction>
</comment>
<dbReference type="GO" id="GO:0046872">
    <property type="term" value="F:metal ion binding"/>
    <property type="evidence" value="ECO:0007669"/>
    <property type="project" value="UniProtKB-KW"/>
</dbReference>
<evidence type="ECO:0000313" key="10">
    <source>
        <dbReference type="EMBL" id="KAG3191271.1"/>
    </source>
</evidence>
<dbReference type="PRINTS" id="PR00458">
    <property type="entry name" value="PEROXIDASE"/>
</dbReference>
<dbReference type="GO" id="GO:0020037">
    <property type="term" value="F:heme binding"/>
    <property type="evidence" value="ECO:0007669"/>
    <property type="project" value="InterPro"/>
</dbReference>
<feature type="non-terminal residue" evidence="10">
    <location>
        <position position="1"/>
    </location>
</feature>
<dbReference type="PROSITE" id="PS50873">
    <property type="entry name" value="PEROXIDASE_4"/>
    <property type="match status" value="1"/>
</dbReference>
<dbReference type="GO" id="GO:0070301">
    <property type="term" value="P:cellular response to hydrogen peroxide"/>
    <property type="evidence" value="ECO:0007669"/>
    <property type="project" value="TreeGrafter"/>
</dbReference>
<dbReference type="VEuPathDB" id="FungiDB:PC110_g22186"/>
<dbReference type="InterPro" id="IPR010255">
    <property type="entry name" value="Haem_peroxidase_sf"/>
</dbReference>
<feature type="non-terminal residue" evidence="10">
    <location>
        <position position="225"/>
    </location>
</feature>
<evidence type="ECO:0000256" key="2">
    <source>
        <dbReference type="ARBA" id="ARBA00022559"/>
    </source>
</evidence>
<organism evidence="10 11">
    <name type="scientific">Phytophthora cactorum</name>
    <dbReference type="NCBI Taxonomy" id="29920"/>
    <lineage>
        <taxon>Eukaryota</taxon>
        <taxon>Sar</taxon>
        <taxon>Stramenopiles</taxon>
        <taxon>Oomycota</taxon>
        <taxon>Peronosporomycetes</taxon>
        <taxon>Peronosporales</taxon>
        <taxon>Peronosporaceae</taxon>
        <taxon>Phytophthora</taxon>
    </lineage>
</organism>
<evidence type="ECO:0000256" key="3">
    <source>
        <dbReference type="ARBA" id="ARBA00022617"/>
    </source>
</evidence>
<evidence type="ECO:0000256" key="5">
    <source>
        <dbReference type="ARBA" id="ARBA00023002"/>
    </source>
</evidence>
<dbReference type="PRINTS" id="PR00460">
    <property type="entry name" value="BPEROXIDASE"/>
</dbReference>
<dbReference type="GO" id="GO:0042744">
    <property type="term" value="P:hydrogen peroxide catabolic process"/>
    <property type="evidence" value="ECO:0007669"/>
    <property type="project" value="UniProtKB-KW"/>
</dbReference>